<dbReference type="Gene3D" id="3.40.640.10">
    <property type="entry name" value="Type I PLP-dependent aspartate aminotransferase-like (Major domain)"/>
    <property type="match status" value="1"/>
</dbReference>
<evidence type="ECO:0000256" key="2">
    <source>
        <dbReference type="ARBA" id="ARBA00007441"/>
    </source>
</evidence>
<dbReference type="PRINTS" id="PR00799">
    <property type="entry name" value="TRANSAMINASE"/>
</dbReference>
<dbReference type="InterPro" id="IPR000796">
    <property type="entry name" value="Asp_trans"/>
</dbReference>
<keyword evidence="4 7" id="KW-0032">Aminotransferase</keyword>
<evidence type="ECO:0000313" key="9">
    <source>
        <dbReference type="EMBL" id="KAK88361.1"/>
    </source>
</evidence>
<reference evidence="9 10" key="1">
    <citation type="submission" date="2014-03" db="EMBL/GenBank/DDBJ databases">
        <title>Genome sequence of Bordetella holmseii.</title>
        <authorList>
            <person name="Harvill E."/>
            <person name="Goodfield L.L."/>
            <person name="Ivanov Y."/>
            <person name="Meyer J.A."/>
            <person name="Newth C."/>
            <person name="Cassiday P."/>
            <person name="Tondella M.L."/>
            <person name="Liao P."/>
            <person name="Zimmerman J."/>
            <person name="Meert K."/>
            <person name="Wessel D."/>
            <person name="Berger J."/>
            <person name="Dean J.M."/>
            <person name="Holubkov R."/>
            <person name="Burr J."/>
            <person name="Liu T."/>
            <person name="Brinkac L.M."/>
            <person name="Sanka R."/>
            <person name="Kim M."/>
            <person name="Losada L."/>
        </authorList>
    </citation>
    <scope>NUCLEOTIDE SEQUENCE [LARGE SCALE GENOMIC DNA]</scope>
    <source>
        <strain evidence="9 10">CDC-H585-BH</strain>
    </source>
</reference>
<name>A0A158M244_9BORD</name>
<dbReference type="RefSeq" id="WP_005014553.1">
    <property type="nucleotide sequence ID" value="NZ_JFZZ01000120.1"/>
</dbReference>
<dbReference type="PATRIC" id="fig|1331206.3.peg.2938"/>
<dbReference type="NCBIfam" id="NF006719">
    <property type="entry name" value="PRK09257.1"/>
    <property type="match status" value="1"/>
</dbReference>
<gene>
    <name evidence="9" type="ORF">L497_1662</name>
</gene>
<dbReference type="GO" id="GO:0005829">
    <property type="term" value="C:cytosol"/>
    <property type="evidence" value="ECO:0007669"/>
    <property type="project" value="TreeGrafter"/>
</dbReference>
<dbReference type="GO" id="GO:0042802">
    <property type="term" value="F:identical protein binding"/>
    <property type="evidence" value="ECO:0007669"/>
    <property type="project" value="TreeGrafter"/>
</dbReference>
<dbReference type="InterPro" id="IPR015422">
    <property type="entry name" value="PyrdxlP-dep_Trfase_small"/>
</dbReference>
<dbReference type="Proteomes" id="UP000026682">
    <property type="component" value="Unassembled WGS sequence"/>
</dbReference>
<evidence type="ECO:0000259" key="8">
    <source>
        <dbReference type="Pfam" id="PF00155"/>
    </source>
</evidence>
<keyword evidence="6" id="KW-0663">Pyridoxal phosphate</keyword>
<dbReference type="FunFam" id="3.40.640.10:FF:000015">
    <property type="entry name" value="Aspartate aminotransferase"/>
    <property type="match status" value="1"/>
</dbReference>
<comment type="subunit">
    <text evidence="3">Homodimer.</text>
</comment>
<comment type="caution">
    <text evidence="9">The sequence shown here is derived from an EMBL/GenBank/DDBJ whole genome shotgun (WGS) entry which is preliminary data.</text>
</comment>
<evidence type="ECO:0000313" key="10">
    <source>
        <dbReference type="Proteomes" id="UP000026682"/>
    </source>
</evidence>
<dbReference type="CDD" id="cd00609">
    <property type="entry name" value="AAT_like"/>
    <property type="match status" value="1"/>
</dbReference>
<proteinExistence type="inferred from homology"/>
<evidence type="ECO:0000256" key="7">
    <source>
        <dbReference type="RuleBase" id="RU000481"/>
    </source>
</evidence>
<dbReference type="InterPro" id="IPR004838">
    <property type="entry name" value="NHTrfase_class1_PyrdxlP-BS"/>
</dbReference>
<dbReference type="GO" id="GO:0004838">
    <property type="term" value="F:L-tyrosine-2-oxoglutarate transaminase activity"/>
    <property type="evidence" value="ECO:0007669"/>
    <property type="project" value="TreeGrafter"/>
</dbReference>
<protein>
    <recommendedName>
        <fullName evidence="7">Aminotransferase</fullName>
        <ecNumber evidence="7">2.6.1.-</ecNumber>
    </recommendedName>
</protein>
<accession>A0A158M244</accession>
<dbReference type="PANTHER" id="PTHR11879">
    <property type="entry name" value="ASPARTATE AMINOTRANSFERASE"/>
    <property type="match status" value="1"/>
</dbReference>
<evidence type="ECO:0000256" key="5">
    <source>
        <dbReference type="ARBA" id="ARBA00022679"/>
    </source>
</evidence>
<dbReference type="GO" id="GO:0030170">
    <property type="term" value="F:pyridoxal phosphate binding"/>
    <property type="evidence" value="ECO:0007669"/>
    <property type="project" value="InterPro"/>
</dbReference>
<dbReference type="InterPro" id="IPR015424">
    <property type="entry name" value="PyrdxlP-dep_Trfase"/>
</dbReference>
<dbReference type="GeneID" id="93119527"/>
<evidence type="ECO:0000256" key="6">
    <source>
        <dbReference type="ARBA" id="ARBA00022898"/>
    </source>
</evidence>
<dbReference type="InterPro" id="IPR004839">
    <property type="entry name" value="Aminotransferase_I/II_large"/>
</dbReference>
<keyword evidence="5 7" id="KW-0808">Transferase</keyword>
<evidence type="ECO:0000256" key="3">
    <source>
        <dbReference type="ARBA" id="ARBA00011738"/>
    </source>
</evidence>
<dbReference type="SUPFAM" id="SSF53383">
    <property type="entry name" value="PLP-dependent transferases"/>
    <property type="match status" value="1"/>
</dbReference>
<feature type="domain" description="Aminotransferase class I/classII large" evidence="8">
    <location>
        <begin position="30"/>
        <end position="395"/>
    </location>
</feature>
<evidence type="ECO:0000256" key="4">
    <source>
        <dbReference type="ARBA" id="ARBA00022576"/>
    </source>
</evidence>
<dbReference type="EC" id="2.6.1.-" evidence="7"/>
<organism evidence="9 10">
    <name type="scientific">Bordetella holmesii CDC-H585-BH</name>
    <dbReference type="NCBI Taxonomy" id="1331206"/>
    <lineage>
        <taxon>Bacteria</taxon>
        <taxon>Pseudomonadati</taxon>
        <taxon>Pseudomonadota</taxon>
        <taxon>Betaproteobacteria</taxon>
        <taxon>Burkholderiales</taxon>
        <taxon>Alcaligenaceae</taxon>
        <taxon>Bordetella</taxon>
    </lineage>
</organism>
<dbReference type="InterPro" id="IPR015421">
    <property type="entry name" value="PyrdxlP-dep_Trfase_major"/>
</dbReference>
<dbReference type="AlphaFoldDB" id="A0A158M244"/>
<dbReference type="PROSITE" id="PS00105">
    <property type="entry name" value="AA_TRANSFER_CLASS_1"/>
    <property type="match status" value="1"/>
</dbReference>
<dbReference type="EMBL" id="JFZZ01000120">
    <property type="protein sequence ID" value="KAK88361.1"/>
    <property type="molecule type" value="Genomic_DNA"/>
</dbReference>
<comment type="similarity">
    <text evidence="2 7">Belongs to the class-I pyridoxal-phosphate-dependent aminotransferase family.</text>
</comment>
<evidence type="ECO:0000256" key="1">
    <source>
        <dbReference type="ARBA" id="ARBA00001933"/>
    </source>
</evidence>
<comment type="cofactor">
    <cofactor evidence="1 7">
        <name>pyridoxal 5'-phosphate</name>
        <dbReference type="ChEBI" id="CHEBI:597326"/>
    </cofactor>
</comment>
<dbReference type="FunFam" id="3.90.1150.10:FF:000001">
    <property type="entry name" value="Aspartate aminotransferase"/>
    <property type="match status" value="1"/>
</dbReference>
<sequence length="400" mass="43315">MSTLFASVELAPRDPILGLNEQYNADTRPGKVNLGVGVYYDDEGRIPLLGAVRKAEIARVEAAAARGYLPIEGIAAYNKGAQTLLLGNDSVVAAEGRALTTQTLGGTGALKVGADFLKQLLPQSKVMISDPSWENHRALFERAGFTVENYPYYDASTRGLNFDGMLAALQAAPEQTIVVLHACCHNPTGVDPTAEQWKQIADVVKARKLVPFLDIAYQGFGEDLDQDASVVRLFAGMDLTMLISSSFSKSFSLYGERVGALTVVAGNKDEATRVLSQLKRVIRTNYSNPPTHGGIVVANVLNNPELLAEWKQELAGMRDRIRLMRKQLVEKIKAQGAAQDFSFVLQQRGMFSYSGLTAAQVDRLREEHAVYAVSSGRICVAALNSRNIDVVAAAIAAVIK</sequence>
<dbReference type="PANTHER" id="PTHR11879:SF37">
    <property type="entry name" value="AROMATIC-AMINO-ACID AMINOTRANSFERASE"/>
    <property type="match status" value="1"/>
</dbReference>
<dbReference type="Gene3D" id="3.90.1150.10">
    <property type="entry name" value="Aspartate Aminotransferase, domain 1"/>
    <property type="match status" value="1"/>
</dbReference>
<dbReference type="GO" id="GO:0033585">
    <property type="term" value="P:L-phenylalanine biosynthetic process from chorismate via phenylpyruvate"/>
    <property type="evidence" value="ECO:0007669"/>
    <property type="project" value="TreeGrafter"/>
</dbReference>
<dbReference type="STRING" id="35814.BBB42_11585"/>
<dbReference type="Pfam" id="PF00155">
    <property type="entry name" value="Aminotran_1_2"/>
    <property type="match status" value="1"/>
</dbReference>